<dbReference type="VEuPathDB" id="VectorBase:LLOJ001827"/>
<evidence type="ECO:0000313" key="3">
    <source>
        <dbReference type="Proteomes" id="UP000092461"/>
    </source>
</evidence>
<dbReference type="PROSITE" id="PS50838">
    <property type="entry name" value="MAGE"/>
    <property type="match status" value="1"/>
</dbReference>
<keyword evidence="3" id="KW-1185">Reference proteome</keyword>
<dbReference type="InterPro" id="IPR037445">
    <property type="entry name" value="MAGE"/>
</dbReference>
<proteinExistence type="predicted"/>
<dbReference type="FunFam" id="1.10.10.1210:FF:000001">
    <property type="entry name" value="melanoma-associated antigen D1"/>
    <property type="match status" value="1"/>
</dbReference>
<name>A0A1B0CC47_LUTLO</name>
<dbReference type="Pfam" id="PF01454">
    <property type="entry name" value="MAGE"/>
    <property type="match status" value="1"/>
</dbReference>
<dbReference type="PANTHER" id="PTHR11736:SF14">
    <property type="entry name" value="NSE3 HOMOLOG, SMC5-SMC6 COMPLEX COMPONENT"/>
    <property type="match status" value="1"/>
</dbReference>
<dbReference type="OrthoDB" id="205198at2759"/>
<dbReference type="GeneID" id="129787640"/>
<dbReference type="Proteomes" id="UP000092461">
    <property type="component" value="Unassembled WGS sequence"/>
</dbReference>
<reference evidence="2" key="1">
    <citation type="submission" date="2020-05" db="UniProtKB">
        <authorList>
            <consortium name="EnsemblMetazoa"/>
        </authorList>
    </citation>
    <scope>IDENTIFICATION</scope>
    <source>
        <strain evidence="2">Jacobina</strain>
    </source>
</reference>
<dbReference type="RefSeq" id="XP_055679343.1">
    <property type="nucleotide sequence ID" value="XM_055823368.1"/>
</dbReference>
<dbReference type="EnsemblMetazoa" id="LLOJ001827-RA">
    <property type="protein sequence ID" value="LLOJ001827-PA"/>
    <property type="gene ID" value="LLOJ001827"/>
</dbReference>
<dbReference type="InterPro" id="IPR041898">
    <property type="entry name" value="MAGE_WH1"/>
</dbReference>
<dbReference type="Gene3D" id="1.10.10.1210">
    <property type="entry name" value="MAGE homology domain, winged helix WH2 motif"/>
    <property type="match status" value="1"/>
</dbReference>
<protein>
    <recommendedName>
        <fullName evidence="1">MAGE domain-containing protein</fullName>
    </recommendedName>
</protein>
<dbReference type="Gene3D" id="1.10.10.1200">
    <property type="entry name" value="MAGE homology domain, winged helix WH1 motif"/>
    <property type="match status" value="1"/>
</dbReference>
<dbReference type="AlphaFoldDB" id="A0A1B0CC47"/>
<evidence type="ECO:0000313" key="2">
    <source>
        <dbReference type="EnsemblMetazoa" id="LLOJ001827-PA"/>
    </source>
</evidence>
<sequence length="220" mass="25912">MSNQEFEKRVLKYFLAVGEKKVPFKKIDVLNAIPDLRNNKSFVEIFNSANFHLSQVFGFKIQEIQQKNNKVYIVVPKSITSHLVIPPRKQPEKILLYIVLTYIFMKGGEVPEAILWAFLKKFEITIDEDHDYFGNVRKFLTETFIKQLYLVREKVEEEGGTDFILYYSWGPRSTYEVPKGEMLEYVAELLKRPSKCFLRQFKEVYNRDPSQTPQPGPSQR</sequence>
<accession>A0A1B0CC47</accession>
<dbReference type="GO" id="GO:0005634">
    <property type="term" value="C:nucleus"/>
    <property type="evidence" value="ECO:0007669"/>
    <property type="project" value="TreeGrafter"/>
</dbReference>
<dbReference type="KEGG" id="lll:129787640"/>
<dbReference type="SMART" id="SM01373">
    <property type="entry name" value="MAGE"/>
    <property type="match status" value="1"/>
</dbReference>
<dbReference type="VEuPathDB" id="VectorBase:LLONM1_004517"/>
<organism evidence="2 3">
    <name type="scientific">Lutzomyia longipalpis</name>
    <name type="common">Sand fly</name>
    <dbReference type="NCBI Taxonomy" id="7200"/>
    <lineage>
        <taxon>Eukaryota</taxon>
        <taxon>Metazoa</taxon>
        <taxon>Ecdysozoa</taxon>
        <taxon>Arthropoda</taxon>
        <taxon>Hexapoda</taxon>
        <taxon>Insecta</taxon>
        <taxon>Pterygota</taxon>
        <taxon>Neoptera</taxon>
        <taxon>Endopterygota</taxon>
        <taxon>Diptera</taxon>
        <taxon>Nematocera</taxon>
        <taxon>Psychodoidea</taxon>
        <taxon>Psychodidae</taxon>
        <taxon>Lutzomyia</taxon>
        <taxon>Lutzomyia</taxon>
    </lineage>
</organism>
<dbReference type="InterPro" id="IPR041899">
    <property type="entry name" value="MAGE_WH2"/>
</dbReference>
<feature type="domain" description="MAGE" evidence="1">
    <location>
        <begin position="10"/>
        <end position="204"/>
    </location>
</feature>
<dbReference type="EMBL" id="AJWK01006114">
    <property type="status" value="NOT_ANNOTATED_CDS"/>
    <property type="molecule type" value="Genomic_DNA"/>
</dbReference>
<dbReference type="CTD" id="40860"/>
<dbReference type="PANTHER" id="PTHR11736">
    <property type="entry name" value="MELANOMA-ASSOCIATED ANTIGEN MAGE ANTIGEN"/>
    <property type="match status" value="1"/>
</dbReference>
<dbReference type="InterPro" id="IPR002190">
    <property type="entry name" value="MHD_dom"/>
</dbReference>
<evidence type="ECO:0000259" key="1">
    <source>
        <dbReference type="PROSITE" id="PS50838"/>
    </source>
</evidence>